<dbReference type="PANTHER" id="PTHR37031:SF2">
    <property type="entry name" value="PHOD-LIKE PHOSPHATASE METALLOPHOSPHATASE DOMAIN-CONTAINING PROTEIN"/>
    <property type="match status" value="1"/>
</dbReference>
<proteinExistence type="predicted"/>
<accession>A0A8J3MNN8</accession>
<dbReference type="Pfam" id="PF09423">
    <property type="entry name" value="PhoD"/>
    <property type="match status" value="1"/>
</dbReference>
<evidence type="ECO:0000313" key="4">
    <source>
        <dbReference type="EMBL" id="GHO42972.1"/>
    </source>
</evidence>
<dbReference type="Proteomes" id="UP000612362">
    <property type="component" value="Unassembled WGS sequence"/>
</dbReference>
<feature type="domain" description="PhoD-like phosphatase metallophosphatase" evidence="2">
    <location>
        <begin position="143"/>
        <end position="464"/>
    </location>
</feature>
<feature type="region of interest" description="Disordered" evidence="1">
    <location>
        <begin position="552"/>
        <end position="573"/>
    </location>
</feature>
<dbReference type="RefSeq" id="WP_220192468.1">
    <property type="nucleotide sequence ID" value="NZ_BNJF01000001.1"/>
</dbReference>
<organism evidence="4 5">
    <name type="scientific">Ktedonospora formicarum</name>
    <dbReference type="NCBI Taxonomy" id="2778364"/>
    <lineage>
        <taxon>Bacteria</taxon>
        <taxon>Bacillati</taxon>
        <taxon>Chloroflexota</taxon>
        <taxon>Ktedonobacteria</taxon>
        <taxon>Ktedonobacterales</taxon>
        <taxon>Ktedonobacteraceae</taxon>
        <taxon>Ktedonospora</taxon>
    </lineage>
</organism>
<dbReference type="SUPFAM" id="SSF56300">
    <property type="entry name" value="Metallo-dependent phosphatases"/>
    <property type="match status" value="1"/>
</dbReference>
<evidence type="ECO:0000259" key="2">
    <source>
        <dbReference type="Pfam" id="PF09423"/>
    </source>
</evidence>
<dbReference type="InterPro" id="IPR018946">
    <property type="entry name" value="PhoD-like_MPP"/>
</dbReference>
<feature type="compositionally biased region" description="Basic and acidic residues" evidence="1">
    <location>
        <begin position="564"/>
        <end position="573"/>
    </location>
</feature>
<reference evidence="4" key="1">
    <citation type="submission" date="2020-10" db="EMBL/GenBank/DDBJ databases">
        <title>Taxonomic study of unclassified bacteria belonging to the class Ktedonobacteria.</title>
        <authorList>
            <person name="Yabe S."/>
            <person name="Wang C.M."/>
            <person name="Zheng Y."/>
            <person name="Sakai Y."/>
            <person name="Cavaletti L."/>
            <person name="Monciardini P."/>
            <person name="Donadio S."/>
        </authorList>
    </citation>
    <scope>NUCLEOTIDE SEQUENCE</scope>
    <source>
        <strain evidence="4">SOSP1-1</strain>
    </source>
</reference>
<dbReference type="Pfam" id="PF25077">
    <property type="entry name" value="DUF7800"/>
    <property type="match status" value="1"/>
</dbReference>
<feature type="domain" description="DUF7800" evidence="3">
    <location>
        <begin position="5"/>
        <end position="78"/>
    </location>
</feature>
<dbReference type="Gene3D" id="3.60.21.70">
    <property type="entry name" value="PhoD-like phosphatase"/>
    <property type="match status" value="1"/>
</dbReference>
<feature type="compositionally biased region" description="Polar residues" evidence="1">
    <location>
        <begin position="552"/>
        <end position="563"/>
    </location>
</feature>
<dbReference type="AlphaFoldDB" id="A0A8J3MNN8"/>
<dbReference type="InterPro" id="IPR056702">
    <property type="entry name" value="DUF7800"/>
</dbReference>
<evidence type="ECO:0000259" key="3">
    <source>
        <dbReference type="Pfam" id="PF25077"/>
    </source>
</evidence>
<name>A0A8J3MNN8_9CHLR</name>
<gene>
    <name evidence="4" type="ORF">KSX_11350</name>
</gene>
<evidence type="ECO:0000256" key="1">
    <source>
        <dbReference type="SAM" id="MobiDB-lite"/>
    </source>
</evidence>
<keyword evidence="5" id="KW-1185">Reference proteome</keyword>
<comment type="caution">
    <text evidence="4">The sequence shown here is derived from an EMBL/GenBank/DDBJ whole genome shotgun (WGS) entry which is preliminary data.</text>
</comment>
<dbReference type="InterPro" id="IPR029052">
    <property type="entry name" value="Metallo-depent_PP-like"/>
</dbReference>
<dbReference type="InterPro" id="IPR038607">
    <property type="entry name" value="PhoD-like_sf"/>
</dbReference>
<evidence type="ECO:0000313" key="5">
    <source>
        <dbReference type="Proteomes" id="UP000612362"/>
    </source>
</evidence>
<dbReference type="PANTHER" id="PTHR37031">
    <property type="entry name" value="METALLOPHOSPHATASE BINDING DOMAIN PROTEIN"/>
    <property type="match status" value="1"/>
</dbReference>
<sequence>MTLPLVGPIVRATTTSEAIIWAEFAYPCKVTVTAYPLHTPSSGAIHTTVSTLRAGGHFYAVARLNGLTPATWYTYELHTLPEATSTIPSNAQLRQCFRTFAASNIEQKSSLRIAYGSCRKLDHPEKDTLTAFGSWLEEHFEQRDDLWPHVLLMIGDQIYADQPPPDLASQVNPVASRFEEFTTLYKHAWTYDQGIRQVLAMLPTYMIFDDHEITNNWNAAPNWQQQALRNGQEQTIVDGLVAYWLYQGWGNLPSNATTPHPLLALTQAAQESGEDALEALRYSIRTTLSETTHIPWHYSIATSPSIFVTNTRTERTSGLAANDERIYAPTSILGDEQMQDFQSWLDDNPDAVTLLVSSVPLLLPPLIGLVEYYAGQRLWSAQRGIRGCLGRWLAQLQIKVAEKASFDHWPLYAASWRALLTMLNQRQGISLILSGDVHFSYAVSAETSAEQMSLLQFVCTPFQNALSSSDRRKIVWQSFFQGTSYGDLRTRLLPLQPKHKTAEIKRNHLYQDSLALLTLQTEMPTKYQISHTYFGLIDDRLKEVAHVTLPALSQPQKRNQSSGHKVDESVRTV</sequence>
<dbReference type="EMBL" id="BNJF01000001">
    <property type="protein sequence ID" value="GHO42972.1"/>
    <property type="molecule type" value="Genomic_DNA"/>
</dbReference>
<protein>
    <submittedName>
        <fullName evidence="4">Metallophosphatase</fullName>
    </submittedName>
</protein>